<dbReference type="InterPro" id="IPR029063">
    <property type="entry name" value="SAM-dependent_MTases_sf"/>
</dbReference>
<accession>A0ABX5YJN6</accession>
<protein>
    <submittedName>
        <fullName evidence="1">Cyclopropane-fatty-acyl-phospholipid synthase</fullName>
        <ecNumber evidence="1">2.1.1.79</ecNumber>
    </submittedName>
</protein>
<dbReference type="RefSeq" id="WP_002644823.1">
    <property type="nucleotide sequence ID" value="NZ_CP042910.1"/>
</dbReference>
<organism evidence="1 2">
    <name type="scientific">Gimesia maris</name>
    <dbReference type="NCBI Taxonomy" id="122"/>
    <lineage>
        <taxon>Bacteria</taxon>
        <taxon>Pseudomonadati</taxon>
        <taxon>Planctomycetota</taxon>
        <taxon>Planctomycetia</taxon>
        <taxon>Planctomycetales</taxon>
        <taxon>Planctomycetaceae</taxon>
        <taxon>Gimesia</taxon>
    </lineage>
</organism>
<dbReference type="Gene3D" id="3.40.50.150">
    <property type="entry name" value="Vaccinia Virus protein VP39"/>
    <property type="match status" value="1"/>
</dbReference>
<dbReference type="SUPFAM" id="SSF53335">
    <property type="entry name" value="S-adenosyl-L-methionine-dependent methyltransferases"/>
    <property type="match status" value="1"/>
</dbReference>
<dbReference type="PANTHER" id="PTHR43832">
    <property type="match status" value="1"/>
</dbReference>
<gene>
    <name evidence="1" type="primary">cfa_2</name>
    <name evidence="1" type="ORF">GmarT_17570</name>
</gene>
<evidence type="ECO:0000313" key="2">
    <source>
        <dbReference type="Proteomes" id="UP000322887"/>
    </source>
</evidence>
<dbReference type="CDD" id="cd02440">
    <property type="entry name" value="AdoMet_MTases"/>
    <property type="match status" value="1"/>
</dbReference>
<sequence length="367" mass="42635">MNYETLTKIGIELVERGWVPDVIVRRAIRKLCAQRLSNLETGDPESNSKIQQNFIDASRQGPIALVPEKANEQHYEVPAEFYKSVLGSHRKYSCCYWPEGVETLDEAEASALSETCQHADIQDGMSILELGCGWGSLTLWLAENYPDSRITAVSNSHSQREYIEQQAVARGVADRIQVITADMNEFIPEETYDRVVSVEMFEHMRNYEQLLQRIAGWLNEQGKLLIHVFCHREFAYEFNDQNADDWMGRHFFSGGIMPSDQLLTQFPEQMRVTKQWRWGGEHYQKTSEAWLSKLDQQRKTILPILVDTYGKREAARWLIRWRLFFMAVAELFGYRAGTEWYVSHYLLVPQSSEKTNTVSSEREYSSF</sequence>
<dbReference type="GeneID" id="98646374"/>
<dbReference type="EC" id="2.1.1.79" evidence="1"/>
<dbReference type="EMBL" id="CP042910">
    <property type="protein sequence ID" value="QEG15909.1"/>
    <property type="molecule type" value="Genomic_DNA"/>
</dbReference>
<proteinExistence type="predicted"/>
<dbReference type="GO" id="GO:0008825">
    <property type="term" value="F:cyclopropane-fatty-acyl-phospholipid synthase activity"/>
    <property type="evidence" value="ECO:0007669"/>
    <property type="project" value="UniProtKB-EC"/>
</dbReference>
<dbReference type="GO" id="GO:0032259">
    <property type="term" value="P:methylation"/>
    <property type="evidence" value="ECO:0007669"/>
    <property type="project" value="UniProtKB-KW"/>
</dbReference>
<evidence type="ECO:0000313" key="1">
    <source>
        <dbReference type="EMBL" id="QEG15909.1"/>
    </source>
</evidence>
<keyword evidence="1" id="KW-0808">Transferase</keyword>
<dbReference type="Pfam" id="PF02353">
    <property type="entry name" value="CMAS"/>
    <property type="match status" value="1"/>
</dbReference>
<name>A0ABX5YJN6_9PLAN</name>
<dbReference type="PANTHER" id="PTHR43832:SF1">
    <property type="entry name" value="S-ADENOSYL-L-METHIONINE-DEPENDENT METHYLTRANSFERASES SUPERFAMILY PROTEIN"/>
    <property type="match status" value="1"/>
</dbReference>
<dbReference type="Proteomes" id="UP000322887">
    <property type="component" value="Chromosome"/>
</dbReference>
<reference evidence="1 2" key="1">
    <citation type="submission" date="2019-08" db="EMBL/GenBank/DDBJ databases">
        <title>Deep-cultivation of Planctomycetes and their phenomic and genomic characterization uncovers novel biology.</title>
        <authorList>
            <person name="Wiegand S."/>
            <person name="Jogler M."/>
            <person name="Boedeker C."/>
            <person name="Pinto D."/>
            <person name="Vollmers J."/>
            <person name="Rivas-Marin E."/>
            <person name="Kohn T."/>
            <person name="Peeters S.H."/>
            <person name="Heuer A."/>
            <person name="Rast P."/>
            <person name="Oberbeckmann S."/>
            <person name="Bunk B."/>
            <person name="Jeske O."/>
            <person name="Meyerdierks A."/>
            <person name="Storesund J.E."/>
            <person name="Kallscheuer N."/>
            <person name="Luecker S."/>
            <person name="Lage O.M."/>
            <person name="Pohl T."/>
            <person name="Merkel B.J."/>
            <person name="Hornburger P."/>
            <person name="Mueller R.-W."/>
            <person name="Bruemmer F."/>
            <person name="Labrenz M."/>
            <person name="Spormann A.M."/>
            <person name="Op den Camp H."/>
            <person name="Overmann J."/>
            <person name="Amann R."/>
            <person name="Jetten M.S.M."/>
            <person name="Mascher T."/>
            <person name="Medema M.H."/>
            <person name="Devos D.P."/>
            <person name="Kaster A.-K."/>
            <person name="Ovreas L."/>
            <person name="Rohde M."/>
            <person name="Galperin M.Y."/>
            <person name="Jogler C."/>
        </authorList>
    </citation>
    <scope>NUCLEOTIDE SEQUENCE [LARGE SCALE GENOMIC DNA]</scope>
    <source>
        <strain evidence="1 2">DSM 8797</strain>
    </source>
</reference>
<keyword evidence="1" id="KW-0489">Methyltransferase</keyword>
<keyword evidence="2" id="KW-1185">Reference proteome</keyword>